<dbReference type="AlphaFoldDB" id="A0A511T270"/>
<evidence type="ECO:0000313" key="1">
    <source>
        <dbReference type="EMBL" id="GEN08251.1"/>
    </source>
</evidence>
<evidence type="ECO:0008006" key="3">
    <source>
        <dbReference type="Google" id="ProtNLM"/>
    </source>
</evidence>
<proteinExistence type="predicted"/>
<evidence type="ECO:0000313" key="2">
    <source>
        <dbReference type="Proteomes" id="UP000321514"/>
    </source>
</evidence>
<sequence length="214" mass="22646">MRVMGVLRKLAWGFLLWGTACSGSRQAVKADAAATEPGTGGSGPPVAAQTASVSGPYVDEELGFEIIRPSDEWHLVVTNERTPEGLAIPVVLRHPPSNAQVVLQVAPEVVSPTQFAERLAEGLRQQPGFTTTDPAPLALSDKAVGFDFQVGDGVHGRVAVREGQEGRVLMMLATWPALAPASDIQNVDALIQGIRPLPERKKPLPGTVPQAARP</sequence>
<reference evidence="1 2" key="1">
    <citation type="submission" date="2019-07" db="EMBL/GenBank/DDBJ databases">
        <title>Whole genome shotgun sequence of Myxococcus fulvus NBRC 100333.</title>
        <authorList>
            <person name="Hosoyama A."/>
            <person name="Uohara A."/>
            <person name="Ohji S."/>
            <person name="Ichikawa N."/>
        </authorList>
    </citation>
    <scope>NUCLEOTIDE SEQUENCE [LARGE SCALE GENOMIC DNA]</scope>
    <source>
        <strain evidence="1 2">NBRC 100333</strain>
    </source>
</reference>
<organism evidence="1 2">
    <name type="scientific">Myxococcus fulvus</name>
    <dbReference type="NCBI Taxonomy" id="33"/>
    <lineage>
        <taxon>Bacteria</taxon>
        <taxon>Pseudomonadati</taxon>
        <taxon>Myxococcota</taxon>
        <taxon>Myxococcia</taxon>
        <taxon>Myxococcales</taxon>
        <taxon>Cystobacterineae</taxon>
        <taxon>Myxococcaceae</taxon>
        <taxon>Myxococcus</taxon>
    </lineage>
</organism>
<dbReference type="Proteomes" id="UP000321514">
    <property type="component" value="Unassembled WGS sequence"/>
</dbReference>
<dbReference type="STRING" id="1334629.MFUL124B02_29760"/>
<name>A0A511T270_MYXFU</name>
<dbReference type="EMBL" id="BJXR01000027">
    <property type="protein sequence ID" value="GEN08251.1"/>
    <property type="molecule type" value="Genomic_DNA"/>
</dbReference>
<accession>A0A511T270</accession>
<gene>
    <name evidence="1" type="ORF">MFU01_32880</name>
</gene>
<comment type="caution">
    <text evidence="1">The sequence shown here is derived from an EMBL/GenBank/DDBJ whole genome shotgun (WGS) entry which is preliminary data.</text>
</comment>
<dbReference type="PROSITE" id="PS51257">
    <property type="entry name" value="PROKAR_LIPOPROTEIN"/>
    <property type="match status" value="1"/>
</dbReference>
<protein>
    <recommendedName>
        <fullName evidence="3">Lipoprotein</fullName>
    </recommendedName>
</protein>